<feature type="chain" id="PRO_5024804304" evidence="2">
    <location>
        <begin position="22"/>
        <end position="770"/>
    </location>
</feature>
<keyword evidence="4" id="KW-0121">Carboxypeptidase</keyword>
<dbReference type="GO" id="GO:0005975">
    <property type="term" value="P:carbohydrate metabolic process"/>
    <property type="evidence" value="ECO:0007669"/>
    <property type="project" value="UniProtKB-ARBA"/>
</dbReference>
<feature type="compositionally biased region" description="Pro residues" evidence="1">
    <location>
        <begin position="341"/>
        <end position="359"/>
    </location>
</feature>
<evidence type="ECO:0000313" key="5">
    <source>
        <dbReference type="Proteomes" id="UP000278962"/>
    </source>
</evidence>
<keyword evidence="5" id="KW-1185">Reference proteome</keyword>
<gene>
    <name evidence="4" type="ORF">C8N24_0248</name>
</gene>
<evidence type="ECO:0000313" key="4">
    <source>
        <dbReference type="EMBL" id="RKQ90446.1"/>
    </source>
</evidence>
<evidence type="ECO:0000256" key="2">
    <source>
        <dbReference type="SAM" id="SignalP"/>
    </source>
</evidence>
<dbReference type="InterPro" id="IPR013783">
    <property type="entry name" value="Ig-like_fold"/>
</dbReference>
<proteinExistence type="predicted"/>
<feature type="region of interest" description="Disordered" evidence="1">
    <location>
        <begin position="311"/>
        <end position="362"/>
    </location>
</feature>
<dbReference type="OrthoDB" id="3632511at2"/>
<dbReference type="Pfam" id="PF17963">
    <property type="entry name" value="Big_9"/>
    <property type="match status" value="1"/>
</dbReference>
<keyword evidence="4" id="KW-0645">Protease</keyword>
<dbReference type="InterPro" id="IPR044060">
    <property type="entry name" value="Bacterial_rp_domain"/>
</dbReference>
<dbReference type="Pfam" id="PF13620">
    <property type="entry name" value="CarboxypepD_reg"/>
    <property type="match status" value="1"/>
</dbReference>
<keyword evidence="2" id="KW-0732">Signal</keyword>
<keyword evidence="4" id="KW-0378">Hydrolase</keyword>
<protein>
    <submittedName>
        <fullName evidence="4">Carboxypeptidase family protein</fullName>
    </submittedName>
</protein>
<dbReference type="Gene3D" id="2.60.40.10">
    <property type="entry name" value="Immunoglobulins"/>
    <property type="match status" value="1"/>
</dbReference>
<accession>A0A660L7V2</accession>
<dbReference type="EMBL" id="RBIL01000001">
    <property type="protein sequence ID" value="RKQ90446.1"/>
    <property type="molecule type" value="Genomic_DNA"/>
</dbReference>
<feature type="domain" description="Bacterial repeat" evidence="3">
    <location>
        <begin position="249"/>
        <end position="313"/>
    </location>
</feature>
<evidence type="ECO:0000256" key="1">
    <source>
        <dbReference type="SAM" id="MobiDB-lite"/>
    </source>
</evidence>
<feature type="signal peptide" evidence="2">
    <location>
        <begin position="1"/>
        <end position="21"/>
    </location>
</feature>
<organism evidence="4 5">
    <name type="scientific">Solirubrobacter pauli</name>
    <dbReference type="NCBI Taxonomy" id="166793"/>
    <lineage>
        <taxon>Bacteria</taxon>
        <taxon>Bacillati</taxon>
        <taxon>Actinomycetota</taxon>
        <taxon>Thermoleophilia</taxon>
        <taxon>Solirubrobacterales</taxon>
        <taxon>Solirubrobacteraceae</taxon>
        <taxon>Solirubrobacter</taxon>
    </lineage>
</organism>
<dbReference type="RefSeq" id="WP_121247042.1">
    <property type="nucleotide sequence ID" value="NZ_RBIL01000001.1"/>
</dbReference>
<feature type="compositionally biased region" description="Low complexity" evidence="1">
    <location>
        <begin position="638"/>
        <end position="659"/>
    </location>
</feature>
<dbReference type="SUPFAM" id="SSF49478">
    <property type="entry name" value="Cna protein B-type domain"/>
    <property type="match status" value="2"/>
</dbReference>
<dbReference type="GO" id="GO:0004180">
    <property type="term" value="F:carboxypeptidase activity"/>
    <property type="evidence" value="ECO:0007669"/>
    <property type="project" value="UniProtKB-KW"/>
</dbReference>
<evidence type="ECO:0000259" key="3">
    <source>
        <dbReference type="Pfam" id="PF18998"/>
    </source>
</evidence>
<name>A0A660L7V2_9ACTN</name>
<dbReference type="AlphaFoldDB" id="A0A660L7V2"/>
<feature type="compositionally biased region" description="Low complexity" evidence="1">
    <location>
        <begin position="324"/>
        <end position="334"/>
    </location>
</feature>
<feature type="region of interest" description="Disordered" evidence="1">
    <location>
        <begin position="638"/>
        <end position="672"/>
    </location>
</feature>
<dbReference type="Pfam" id="PF18998">
    <property type="entry name" value="Flg_new_2"/>
    <property type="match status" value="1"/>
</dbReference>
<sequence length="770" mass="77031">MIRGALVAAALLLLCLADAAAAGTLRGTVTAQTGGAPVVDYRVDLFDTAAGAKTASTCTGANGGYAFAGLAAGTYMVHFAGGGGAGCTSSTLAPQWYANRFAFQFAEPVTVSAAGEVAGIDEALPVGASVLGKVTARDGGATLANVRVKVLDLNGETLRDTCSQGDGTYRIDGLVPGALLVGFFPDGSCGAVAGDFATQYYKDADVANAALSVNTGEGTVSTDIDGRLKPAAVAVTRRLTLTVTGQGALSASPGGVGCASTCAGDYADGTAVTVTATPGPGMRLVSWSGACSGTAGCTVVMGADRAVGATFAPLGGQPTPTPTPDATATPTASPRGGVSPTPTPTPAPSSSPTPQPPASPVRVSALKLARTGTLSLRVSEAATLAIKAERRVGKRWKAAKTVKHIAKRAGTARVALGLKTSGRYRVTVTPTARGLKGSAVRVIAAVRVKRTARAATFAAADPTCAPVTVTTRPGVPVALTINCVDAGVAPIVTITLPPVGGTLPALPGQYTPSPGFNGVDQVRYKVTNTATGLTSQETSINLVVNALPTCSNGTATTVAGQPLKLVFPCTDPDGGTVLVRAEDGDHGVVDPRVGTKLTYTPEPGFVGTDVVRFIGMDGAFQTAQRTLTITVTPAPVVTATPTASPDPTETPQPTVVPTATPSPGPGPAPDARAPKLTVKATGKPSVAKGATFSVAADEAAVAKLTLAAGKHTATKTAVLQRGTAKVALKLSARSRKALKARKTVKATLTVVATDAAGNRSTTKLTVTLRR</sequence>
<reference evidence="4 5" key="1">
    <citation type="submission" date="2018-10" db="EMBL/GenBank/DDBJ databases">
        <title>Genomic Encyclopedia of Archaeal and Bacterial Type Strains, Phase II (KMG-II): from individual species to whole genera.</title>
        <authorList>
            <person name="Goeker M."/>
        </authorList>
    </citation>
    <scope>NUCLEOTIDE SEQUENCE [LARGE SCALE GENOMIC DNA]</scope>
    <source>
        <strain evidence="4 5">DSM 14954</strain>
    </source>
</reference>
<dbReference type="Gene3D" id="2.60.40.2810">
    <property type="match status" value="1"/>
</dbReference>
<dbReference type="Proteomes" id="UP000278962">
    <property type="component" value="Unassembled WGS sequence"/>
</dbReference>
<comment type="caution">
    <text evidence="4">The sequence shown here is derived from an EMBL/GenBank/DDBJ whole genome shotgun (WGS) entry which is preliminary data.</text>
</comment>